<reference evidence="3" key="1">
    <citation type="journal article" date="2011" name="MBio">
        <title>Novel metabolic attributes of the genus Cyanothece, comprising a group of unicellular nitrogen-fixing Cyanobacteria.</title>
        <authorList>
            <person name="Bandyopadhyay A."/>
            <person name="Elvitigala T."/>
            <person name="Welsh E."/>
            <person name="Stockel J."/>
            <person name="Liberton M."/>
            <person name="Min H."/>
            <person name="Sherman L.A."/>
            <person name="Pakrasi H.B."/>
        </authorList>
    </citation>
    <scope>NUCLEOTIDE SEQUENCE [LARGE SCALE GENOMIC DNA]</scope>
    <source>
        <strain evidence="3">PCC 8801</strain>
    </source>
</reference>
<dbReference type="KEGG" id="cyp:PCC8801_2629"/>
<keyword evidence="3" id="KW-1185">Reference proteome</keyword>
<evidence type="ECO:0000313" key="3">
    <source>
        <dbReference type="Proteomes" id="UP000008204"/>
    </source>
</evidence>
<accession>B7K4X7</accession>
<dbReference type="EMBL" id="CP001287">
    <property type="protein sequence ID" value="ACK66633.1"/>
    <property type="molecule type" value="Genomic_DNA"/>
</dbReference>
<feature type="transmembrane region" description="Helical" evidence="1">
    <location>
        <begin position="16"/>
        <end position="44"/>
    </location>
</feature>
<evidence type="ECO:0000313" key="2">
    <source>
        <dbReference type="EMBL" id="ACK66633.1"/>
    </source>
</evidence>
<gene>
    <name evidence="2" type="ordered locus">PCC8801_2629</name>
</gene>
<organism evidence="2 3">
    <name type="scientific">Rippkaea orientalis (strain PCC 8801 / RF-1)</name>
    <name type="common">Cyanothece sp. (strain PCC 8801)</name>
    <dbReference type="NCBI Taxonomy" id="41431"/>
    <lineage>
        <taxon>Bacteria</taxon>
        <taxon>Bacillati</taxon>
        <taxon>Cyanobacteriota</taxon>
        <taxon>Cyanophyceae</taxon>
        <taxon>Oscillatoriophycideae</taxon>
        <taxon>Chroococcales</taxon>
        <taxon>Aphanothecaceae</taxon>
        <taxon>Rippkaea</taxon>
        <taxon>Rippkaea orientalis</taxon>
    </lineage>
</organism>
<dbReference type="Proteomes" id="UP000008204">
    <property type="component" value="Chromosome"/>
</dbReference>
<dbReference type="HOGENOM" id="CLU_3167091_0_0_3"/>
<evidence type="ECO:0000256" key="1">
    <source>
        <dbReference type="SAM" id="Phobius"/>
    </source>
</evidence>
<dbReference type="AlphaFoldDB" id="B7K4X7"/>
<name>B7K4X7_RIPO1</name>
<sequence>MEVRHERETRNLALDYAFGVSILGLIPIAGLLTLKLLIAIALIVRML</sequence>
<dbReference type="RefSeq" id="WP_012595900.1">
    <property type="nucleotide sequence ID" value="NC_011726.1"/>
</dbReference>
<keyword evidence="1" id="KW-0472">Membrane</keyword>
<keyword evidence="1" id="KW-0812">Transmembrane</keyword>
<protein>
    <submittedName>
        <fullName evidence="2">Uncharacterized protein</fullName>
    </submittedName>
</protein>
<keyword evidence="1" id="KW-1133">Transmembrane helix</keyword>
<proteinExistence type="predicted"/>